<accession>A0A2S9X724</accession>
<dbReference type="EMBL" id="MTBD01000010">
    <property type="protein sequence ID" value="PRP71521.1"/>
    <property type="molecule type" value="Genomic_DNA"/>
</dbReference>
<proteinExistence type="predicted"/>
<organism evidence="1 2">
    <name type="scientific">Chromobacterium amazonense</name>
    <dbReference type="NCBI Taxonomy" id="1382803"/>
    <lineage>
        <taxon>Bacteria</taxon>
        <taxon>Pseudomonadati</taxon>
        <taxon>Pseudomonadota</taxon>
        <taxon>Betaproteobacteria</taxon>
        <taxon>Neisseriales</taxon>
        <taxon>Chromobacteriaceae</taxon>
        <taxon>Chromobacterium</taxon>
    </lineage>
</organism>
<dbReference type="OrthoDB" id="8653919at2"/>
<comment type="caution">
    <text evidence="1">The sequence shown here is derived from an EMBL/GenBank/DDBJ whole genome shotgun (WGS) entry which is preliminary data.</text>
</comment>
<gene>
    <name evidence="1" type="ORF">BUE93_05850</name>
</gene>
<dbReference type="Proteomes" id="UP000239469">
    <property type="component" value="Unassembled WGS sequence"/>
</dbReference>
<dbReference type="AlphaFoldDB" id="A0A2S9X724"/>
<evidence type="ECO:0000313" key="1">
    <source>
        <dbReference type="EMBL" id="PRP71521.1"/>
    </source>
</evidence>
<dbReference type="RefSeq" id="WP_106076131.1">
    <property type="nucleotide sequence ID" value="NZ_MTBD01000010.1"/>
</dbReference>
<protein>
    <submittedName>
        <fullName evidence="1">Transcriptional regulator</fullName>
    </submittedName>
</protein>
<reference evidence="1 2" key="1">
    <citation type="submission" date="2017-01" db="EMBL/GenBank/DDBJ databases">
        <title>New insights into the genetic diversity of Chromobacterium isolated from tropical freshwater lake.</title>
        <authorList>
            <person name="Santos A.B."/>
            <person name="Nascimento A.M."/>
            <person name="Da Silva P.C."/>
        </authorList>
    </citation>
    <scope>NUCLEOTIDE SEQUENCE [LARGE SCALE GENOMIC DNA]</scope>
    <source>
        <strain evidence="1 2">56AF</strain>
    </source>
</reference>
<name>A0A2S9X724_9NEIS</name>
<evidence type="ECO:0000313" key="2">
    <source>
        <dbReference type="Proteomes" id="UP000239469"/>
    </source>
</evidence>
<sequence>MLKITNYQAPCTEDLTKLKVELGYTGEQMAELVGLAGNNQWRKYTGGTQPREMNFHMLFYLAAKMTLSDDQIINVLDKMQEIGSSFKIEK</sequence>